<proteinExistence type="predicted"/>
<evidence type="ECO:0000313" key="1">
    <source>
        <dbReference type="EMBL" id="AGB41235.1"/>
    </source>
</evidence>
<evidence type="ECO:0000313" key="2">
    <source>
        <dbReference type="Proteomes" id="UP000010880"/>
    </source>
</evidence>
<dbReference type="EMBL" id="CP003359">
    <property type="protein sequence ID" value="AGB41235.1"/>
    <property type="molecule type" value="Genomic_DNA"/>
</dbReference>
<protein>
    <submittedName>
        <fullName evidence="1">Uncharacterized protein</fullName>
    </submittedName>
</protein>
<dbReference type="AlphaFoldDB" id="L0K9L7"/>
<dbReference type="STRING" id="748449.Halha_1289"/>
<dbReference type="Gene3D" id="2.10.290.10">
    <property type="entry name" value="YfgJ-like"/>
    <property type="match status" value="1"/>
</dbReference>
<organism evidence="1 2">
    <name type="scientific">Halobacteroides halobius (strain ATCC 35273 / DSM 5150 / MD-1)</name>
    <dbReference type="NCBI Taxonomy" id="748449"/>
    <lineage>
        <taxon>Bacteria</taxon>
        <taxon>Bacillati</taxon>
        <taxon>Bacillota</taxon>
        <taxon>Clostridia</taxon>
        <taxon>Halanaerobiales</taxon>
        <taxon>Halobacteroidaceae</taxon>
        <taxon>Halobacteroides</taxon>
    </lineage>
</organism>
<dbReference type="Pfam" id="PF07191">
    <property type="entry name" value="Zn_ribbon_6"/>
    <property type="match status" value="1"/>
</dbReference>
<dbReference type="SUPFAM" id="SSF161187">
    <property type="entry name" value="YfgJ-like"/>
    <property type="match status" value="1"/>
</dbReference>
<dbReference type="Proteomes" id="UP000010880">
    <property type="component" value="Chromosome"/>
</dbReference>
<dbReference type="KEGG" id="hhl:Halha_1289"/>
<dbReference type="InterPro" id="IPR010807">
    <property type="entry name" value="YfgJ-like"/>
</dbReference>
<sequence length="87" mass="10172">MKKAICQKCNNIMRDKGESNYFCKCCDEYTPYEIKDVINFCDRCGEKVEVIKGCGSISFFCNNCNELRSKKKVETKYFDLNVKHSED</sequence>
<keyword evidence="2" id="KW-1185">Reference proteome</keyword>
<name>L0K9L7_HALHC</name>
<dbReference type="OrthoDB" id="5405751at2"/>
<accession>L0K9L7</accession>
<dbReference type="HOGENOM" id="CLU_184340_1_0_9"/>
<gene>
    <name evidence="1" type="ordered locus">Halha_1289</name>
</gene>
<dbReference type="RefSeq" id="WP_015326957.1">
    <property type="nucleotide sequence ID" value="NC_019978.1"/>
</dbReference>
<dbReference type="InterPro" id="IPR029037">
    <property type="entry name" value="DUF1407/YfgJ-like_sf"/>
</dbReference>
<reference evidence="2" key="1">
    <citation type="submission" date="2012-02" db="EMBL/GenBank/DDBJ databases">
        <title>The complete genome of Halobacteroides halobius DSM 5150.</title>
        <authorList>
            <person name="Lucas S."/>
            <person name="Copeland A."/>
            <person name="Lapidus A."/>
            <person name="Glavina del Rio T."/>
            <person name="Dalin E."/>
            <person name="Tice H."/>
            <person name="Bruce D."/>
            <person name="Goodwin L."/>
            <person name="Pitluck S."/>
            <person name="Peters L."/>
            <person name="Mikhailova N."/>
            <person name="Gu W."/>
            <person name="Kyrpides N."/>
            <person name="Mavromatis K."/>
            <person name="Ivanova N."/>
            <person name="Brettin T."/>
            <person name="Detter J.C."/>
            <person name="Han C."/>
            <person name="Larimer F."/>
            <person name="Land M."/>
            <person name="Hauser L."/>
            <person name="Markowitz V."/>
            <person name="Cheng J.-F."/>
            <person name="Hugenholtz P."/>
            <person name="Woyke T."/>
            <person name="Wu D."/>
            <person name="Tindall B."/>
            <person name="Pomrenke H."/>
            <person name="Brambilla E."/>
            <person name="Klenk H.-P."/>
            <person name="Eisen J.A."/>
        </authorList>
    </citation>
    <scope>NUCLEOTIDE SEQUENCE [LARGE SCALE GENOMIC DNA]</scope>
    <source>
        <strain evidence="2">ATCC 35273 / DSM 5150 / MD-1</strain>
    </source>
</reference>